<dbReference type="EC" id="2.7.13.3" evidence="2"/>
<evidence type="ECO:0000313" key="11">
    <source>
        <dbReference type="EMBL" id="RMB58052.1"/>
    </source>
</evidence>
<evidence type="ECO:0000256" key="7">
    <source>
        <dbReference type="ARBA" id="ARBA00022840"/>
    </source>
</evidence>
<keyword evidence="5" id="KW-0547">Nucleotide-binding</keyword>
<dbReference type="Gene3D" id="3.30.565.10">
    <property type="entry name" value="Histidine kinase-like ATPase, C-terminal domain"/>
    <property type="match status" value="1"/>
</dbReference>
<dbReference type="GO" id="GO:0016020">
    <property type="term" value="C:membrane"/>
    <property type="evidence" value="ECO:0007669"/>
    <property type="project" value="InterPro"/>
</dbReference>
<organism evidence="11 12">
    <name type="scientific">Dokdonia sinensis</name>
    <dbReference type="NCBI Taxonomy" id="2479847"/>
    <lineage>
        <taxon>Bacteria</taxon>
        <taxon>Pseudomonadati</taxon>
        <taxon>Bacteroidota</taxon>
        <taxon>Flavobacteriia</taxon>
        <taxon>Flavobacteriales</taxon>
        <taxon>Flavobacteriaceae</taxon>
        <taxon>Dokdonia</taxon>
    </lineage>
</organism>
<evidence type="ECO:0000313" key="12">
    <source>
        <dbReference type="Proteomes" id="UP000281985"/>
    </source>
</evidence>
<evidence type="ECO:0000256" key="6">
    <source>
        <dbReference type="ARBA" id="ARBA00022777"/>
    </source>
</evidence>
<sequence length="665" mass="75235">MLCITSLIAQESGNKRIILIESLGQKANSTTGSERLVWLDSLSNVTKFKKEFNYDSILQVTIAHAIKIDSIDIAAYHTSDRINYHNNWLNKPEIGLAIFEKFHETYKYRISPERAATLFIDGGDSYDFSGQKEEAIKKYDSAIAKASLVKNERLKAIAMTYKGYVLSDLGFFAEASINYQEAAKVFKVLKDTTRIIGLKNSLSILYSQNNFFEEAAGERAEGMALADKAGRYDQLVSFYFNAATDLKKQGKHADQIESLKKGYETSIRTERIQIYEPIFLSGLAVAYAQIDSLKTAKNYLSKLENTSPDYTTGQNEKNYKQALKNIAYAEEDYTNALRFGIQHLELEKEGQSYEEIQDAEEFMATVYESMGAPEKAYGHYKRYATLRDSVSSIQKVKALTYYQTLYETEKRDARIAEQQKDIALLDAKNELQKQWILFGGLGLLSIFGLVILARSRNNARRRSQRQEKFTQELITAQEEERIRVARELHDGVGQKLMLLTRRTKETGDTSMEDLASSTLNELRDVSRGLHPAVLERLGFTKAVEKLINEVDASTTIFFTNEIDNIDDQITSQAALHLYRIVQEVLNNMVKHSEAKAASIQIEKATKEIHAKMSDNGKGFTLDFKKDYGGSLGMKTLQERAKILKSRIEIESKPQGGTSISLIIPI</sequence>
<evidence type="ECO:0000256" key="9">
    <source>
        <dbReference type="SAM" id="Phobius"/>
    </source>
</evidence>
<dbReference type="GO" id="GO:0046983">
    <property type="term" value="F:protein dimerization activity"/>
    <property type="evidence" value="ECO:0007669"/>
    <property type="project" value="InterPro"/>
</dbReference>
<keyword evidence="9" id="KW-1133">Transmembrane helix</keyword>
<keyword evidence="7" id="KW-0067">ATP-binding</keyword>
<dbReference type="Gene3D" id="1.20.5.1930">
    <property type="match status" value="1"/>
</dbReference>
<dbReference type="Pfam" id="PF02518">
    <property type="entry name" value="HATPase_c"/>
    <property type="match status" value="1"/>
</dbReference>
<comment type="caution">
    <text evidence="11">The sequence shown here is derived from an EMBL/GenBank/DDBJ whole genome shotgun (WGS) entry which is preliminary data.</text>
</comment>
<evidence type="ECO:0000256" key="4">
    <source>
        <dbReference type="ARBA" id="ARBA00022679"/>
    </source>
</evidence>
<dbReference type="InterPro" id="IPR005467">
    <property type="entry name" value="His_kinase_dom"/>
</dbReference>
<keyword evidence="9" id="KW-0472">Membrane</keyword>
<dbReference type="CDD" id="cd16917">
    <property type="entry name" value="HATPase_UhpB-NarQ-NarX-like"/>
    <property type="match status" value="1"/>
</dbReference>
<evidence type="ECO:0000256" key="1">
    <source>
        <dbReference type="ARBA" id="ARBA00000085"/>
    </source>
</evidence>
<dbReference type="GO" id="GO:0005524">
    <property type="term" value="F:ATP binding"/>
    <property type="evidence" value="ECO:0007669"/>
    <property type="project" value="UniProtKB-KW"/>
</dbReference>
<dbReference type="SUPFAM" id="SSF48452">
    <property type="entry name" value="TPR-like"/>
    <property type="match status" value="1"/>
</dbReference>
<feature type="domain" description="Histidine kinase" evidence="10">
    <location>
        <begin position="483"/>
        <end position="665"/>
    </location>
</feature>
<feature type="transmembrane region" description="Helical" evidence="9">
    <location>
        <begin position="435"/>
        <end position="453"/>
    </location>
</feature>
<dbReference type="PROSITE" id="PS50109">
    <property type="entry name" value="HIS_KIN"/>
    <property type="match status" value="1"/>
</dbReference>
<protein>
    <recommendedName>
        <fullName evidence="2">histidine kinase</fullName>
        <ecNumber evidence="2">2.7.13.3</ecNumber>
    </recommendedName>
</protein>
<gene>
    <name evidence="11" type="ORF">EAX61_10565</name>
</gene>
<dbReference type="InterPro" id="IPR003594">
    <property type="entry name" value="HATPase_dom"/>
</dbReference>
<evidence type="ECO:0000256" key="5">
    <source>
        <dbReference type="ARBA" id="ARBA00022741"/>
    </source>
</evidence>
<comment type="catalytic activity">
    <reaction evidence="1">
        <text>ATP + protein L-histidine = ADP + protein N-phospho-L-histidine.</text>
        <dbReference type="EC" id="2.7.13.3"/>
    </reaction>
</comment>
<keyword evidence="4" id="KW-0808">Transferase</keyword>
<keyword evidence="12" id="KW-1185">Reference proteome</keyword>
<dbReference type="InterPro" id="IPR036890">
    <property type="entry name" value="HATPase_C_sf"/>
</dbReference>
<keyword evidence="9" id="KW-0812">Transmembrane</keyword>
<name>A0A3M0G6U2_9FLAO</name>
<keyword evidence="8" id="KW-0902">Two-component regulatory system</keyword>
<dbReference type="SUPFAM" id="SSF55874">
    <property type="entry name" value="ATPase domain of HSP90 chaperone/DNA topoisomerase II/histidine kinase"/>
    <property type="match status" value="1"/>
</dbReference>
<evidence type="ECO:0000256" key="8">
    <source>
        <dbReference type="ARBA" id="ARBA00023012"/>
    </source>
</evidence>
<accession>A0A3M0G6U2</accession>
<dbReference type="InterPro" id="IPR011712">
    <property type="entry name" value="Sig_transdc_His_kin_sub3_dim/P"/>
</dbReference>
<evidence type="ECO:0000256" key="2">
    <source>
        <dbReference type="ARBA" id="ARBA00012438"/>
    </source>
</evidence>
<reference evidence="11 12" key="1">
    <citation type="submission" date="2018-10" db="EMBL/GenBank/DDBJ databases">
        <title>Dokdonia luteus sp. nov., isolated from sea water.</title>
        <authorList>
            <person name="Zhou L.Y."/>
            <person name="Du Z.J."/>
        </authorList>
    </citation>
    <scope>NUCLEOTIDE SEQUENCE [LARGE SCALE GENOMIC DNA]</scope>
    <source>
        <strain evidence="11 12">SH27</strain>
    </source>
</reference>
<dbReference type="Proteomes" id="UP000281985">
    <property type="component" value="Unassembled WGS sequence"/>
</dbReference>
<keyword evidence="3" id="KW-0597">Phosphoprotein</keyword>
<dbReference type="EMBL" id="REFV01000009">
    <property type="protein sequence ID" value="RMB58052.1"/>
    <property type="molecule type" value="Genomic_DNA"/>
</dbReference>
<dbReference type="PANTHER" id="PTHR24421">
    <property type="entry name" value="NITRATE/NITRITE SENSOR PROTEIN NARX-RELATED"/>
    <property type="match status" value="1"/>
</dbReference>
<dbReference type="PANTHER" id="PTHR24421:SF10">
    <property type="entry name" value="NITRATE_NITRITE SENSOR PROTEIN NARQ"/>
    <property type="match status" value="1"/>
</dbReference>
<proteinExistence type="predicted"/>
<dbReference type="InterPro" id="IPR011990">
    <property type="entry name" value="TPR-like_helical_dom_sf"/>
</dbReference>
<dbReference type="GO" id="GO:0000155">
    <property type="term" value="F:phosphorelay sensor kinase activity"/>
    <property type="evidence" value="ECO:0007669"/>
    <property type="project" value="InterPro"/>
</dbReference>
<evidence type="ECO:0000259" key="10">
    <source>
        <dbReference type="PROSITE" id="PS50109"/>
    </source>
</evidence>
<keyword evidence="6 11" id="KW-0418">Kinase</keyword>
<dbReference type="InterPro" id="IPR050482">
    <property type="entry name" value="Sensor_HK_TwoCompSys"/>
</dbReference>
<dbReference type="Pfam" id="PF07730">
    <property type="entry name" value="HisKA_3"/>
    <property type="match status" value="1"/>
</dbReference>
<dbReference type="Gene3D" id="1.25.40.10">
    <property type="entry name" value="Tetratricopeptide repeat domain"/>
    <property type="match status" value="1"/>
</dbReference>
<evidence type="ECO:0000256" key="3">
    <source>
        <dbReference type="ARBA" id="ARBA00022553"/>
    </source>
</evidence>
<dbReference type="AlphaFoldDB" id="A0A3M0G6U2"/>